<evidence type="ECO:0000313" key="1">
    <source>
        <dbReference type="EMBL" id="GAG79646.1"/>
    </source>
</evidence>
<gene>
    <name evidence="1" type="ORF">S01H4_33442</name>
</gene>
<proteinExistence type="predicted"/>
<sequence length="67" mass="7625">MKDTAREIGTIGDCLYSIGNRVEIAKILSRLGETKLLETQLEDIWHTVQNMGDEYCIKRIKELEGGK</sequence>
<comment type="caution">
    <text evidence="1">The sequence shown here is derived from an EMBL/GenBank/DDBJ whole genome shotgun (WGS) entry which is preliminary data.</text>
</comment>
<accession>X1C5I5</accession>
<dbReference type="EMBL" id="BART01017600">
    <property type="protein sequence ID" value="GAG79646.1"/>
    <property type="molecule type" value="Genomic_DNA"/>
</dbReference>
<protein>
    <submittedName>
        <fullName evidence="1">Uncharacterized protein</fullName>
    </submittedName>
</protein>
<name>X1C5I5_9ZZZZ</name>
<organism evidence="1">
    <name type="scientific">marine sediment metagenome</name>
    <dbReference type="NCBI Taxonomy" id="412755"/>
    <lineage>
        <taxon>unclassified sequences</taxon>
        <taxon>metagenomes</taxon>
        <taxon>ecological metagenomes</taxon>
    </lineage>
</organism>
<reference evidence="1" key="1">
    <citation type="journal article" date="2014" name="Front. Microbiol.">
        <title>High frequency of phylogenetically diverse reductive dehalogenase-homologous genes in deep subseafloor sedimentary metagenomes.</title>
        <authorList>
            <person name="Kawai M."/>
            <person name="Futagami T."/>
            <person name="Toyoda A."/>
            <person name="Takaki Y."/>
            <person name="Nishi S."/>
            <person name="Hori S."/>
            <person name="Arai W."/>
            <person name="Tsubouchi T."/>
            <person name="Morono Y."/>
            <person name="Uchiyama I."/>
            <person name="Ito T."/>
            <person name="Fujiyama A."/>
            <person name="Inagaki F."/>
            <person name="Takami H."/>
        </authorList>
    </citation>
    <scope>NUCLEOTIDE SEQUENCE</scope>
    <source>
        <strain evidence="1">Expedition CK06-06</strain>
    </source>
</reference>
<dbReference type="AlphaFoldDB" id="X1C5I5"/>